<gene>
    <name evidence="5" type="ORF">ZOSMA_6G01850</name>
</gene>
<reference evidence="6" key="1">
    <citation type="journal article" date="2016" name="Nature">
        <title>The genome of the seagrass Zostera marina reveals angiosperm adaptation to the sea.</title>
        <authorList>
            <person name="Olsen J.L."/>
            <person name="Rouze P."/>
            <person name="Verhelst B."/>
            <person name="Lin Y.-C."/>
            <person name="Bayer T."/>
            <person name="Collen J."/>
            <person name="Dattolo E."/>
            <person name="De Paoli E."/>
            <person name="Dittami S."/>
            <person name="Maumus F."/>
            <person name="Michel G."/>
            <person name="Kersting A."/>
            <person name="Lauritano C."/>
            <person name="Lohaus R."/>
            <person name="Toepel M."/>
            <person name="Tonon T."/>
            <person name="Vanneste K."/>
            <person name="Amirebrahimi M."/>
            <person name="Brakel J."/>
            <person name="Bostroem C."/>
            <person name="Chovatia M."/>
            <person name="Grimwood J."/>
            <person name="Jenkins J.W."/>
            <person name="Jueterbock A."/>
            <person name="Mraz A."/>
            <person name="Stam W.T."/>
            <person name="Tice H."/>
            <person name="Bornberg-Bauer E."/>
            <person name="Green P.J."/>
            <person name="Pearson G.A."/>
            <person name="Procaccini G."/>
            <person name="Duarte C.M."/>
            <person name="Schmutz J."/>
            <person name="Reusch T.B.H."/>
            <person name="Van de Peer Y."/>
        </authorList>
    </citation>
    <scope>NUCLEOTIDE SEQUENCE [LARGE SCALE GENOMIC DNA]</scope>
    <source>
        <strain evidence="6">cv. Finnish</strain>
    </source>
</reference>
<sequence length="1864" mass="212251">MDGRSLDSTNSAKRRTVFSSKSLLSIIESALLSPTPTSPSQRIELMYAIRSALPAFKSLLCYPVPKASDRAQIQSKEVRLADSTLISLDDFDVQIASKLSDDLNLNEIDCVHLLVATNQEWVLFGRDPLEIFRLAVGLWYTERRNLITSLYTLFRAVLLDQGLEDDLVADIQKLLEDLLNSGLRQKLISLIKELNREEPAGLGGPNSEAYMLDSKGVLVERKAVIHRERLSLGHCLVFSVLIVRTSSMDVKDIFSVLKDCAVVVNNNDTVKLQITLSLLFSLLITFMSDALSTVPDKVPILSHDVSFKREFHVLVLTAGNNAYMEGFIDSVRLGWFVHLMLTQEERIGGDMANANNCLELICSHNVFNFLLVEVFLSTAYQNDDEDMTCMYNAYMHKLMMCFISHPLVRDKVKRMKEKSMSTLSPYRMSISDSFGDKAGAKPQELSGPSHHPFISLLDLIAQIYKKEPDLLFDNDDLWTFVNFAGEDHTNIQTLVAFLGLLSTLASSEEGASKVFELLQGKTFRSIGWNTLFDCLSIYEQKFKESLQNAGAMLPHFQEGDAKALVAYLNVLQKVVENGNPTVRKNWFPDIEPLFKLLSYENVPPYLKGALRDAIASFVQVSPLMKDTIWRYLEQYDLPVVVGPPAGNSMQKMPTQIYDMRFELNEVEAREERYPSTISFLNLLNTLIAKETDTSDRGHRFVGIFRFIYDHIFDSFTQRAYVDPCEKWKLAIACLQHFQMILSMYNVKDEDIETVHPPQPPVYNRVPLEQQLPILELFKDFMSGRTVFRNIMGILLLGVNTVIHDRTSQTYGHFLEKAVHLSLEIIILVLQKDLFLSDFWSPLYKSLDVILSQDHKQLVTLLEYVRYNFDSQVQQCAIKIMAVLSSRVVGLVQLLLKSGTAKYLIEDYAACLESRLEESGTLENTKDDTGVLIMQLLIDNISRPEPNIAHLLLTFDMDTPVERSVLQPKYYYSCFKVILDNLDTLSKPDSNALIYEFSFQLLYELCSDPLTGGPTMELLNSKRYQFFLKHLNSVALAPLPKRSTNQALRISSLHQRAWLLKLLAFELHVADMSASTHRDTCLAILSKIFFRGNESQTVLNAPDIQRDPYTAGVLSIDKVKVLELLEIVQFKAPDTNMNYSQIMSNLKNDLRVGDIFSPSETENMCYYSERGDRLIDLAVFHDKLWQYLQSCSISIQNDVDVNTSKESIQQLVRMGWKYNKNLEEQASQLHMLVGWSQIVEITISKRMLFLEDRSQILFELLDSSLSASVSPDCSLKMALILSQVALTCMAKLRDERFLCLGSVDSDNITCLNLIMVKQLPNGACHSILLKIVMTILRNDSSELLRRRHYSLLLCYFQYCSSILNPNVPESILQFLLCDEEDGDNGNDLQRINREQADLTHANFSILKKEVQAILTVVTKDSLQGSESGKAMALYVLDAFISIDQDRFFLSQLQSRGFLRECLMDISNFSYQDSRHSLDSLQRLCTMEAKLALLLRISHQCKKLGSDVLLSMGVLEHLSSSQFVGWHIKSITRSNYKVSKDQAVKIDKQQLLLTPVLRLVLSLISMVDLTHFFEVKNKVVREVIDFVKAQQSTIDQILTVDISDADEVTYEQINLVVSILSKVWPYDENDECGFVQELFRMMTYFFSLKDLSSTSIHFSDRKMELTMFQIIFSLSSYLYFLVTKKSLRLQISDTLDDFGRPGIQPQPTLLLVVSILTSTTNTLERTSEEKSLLLSKIQDINELSRQEVDEIICACMKQDCILAFDNIGKRRYVAMVEMCHIAGDKEQLLTLSLHLSEHALNILMTHLQENMVKFGNVDDCSSMCTKLLSTLEKLEQLKEDKVGRNLKVFFRSVSMLKELTIRNMAL</sequence>
<keyword evidence="4" id="KW-0539">Nucleus</keyword>
<name>A0A0K9NTH9_ZOSMR</name>
<evidence type="ECO:0008006" key="7">
    <source>
        <dbReference type="Google" id="ProtNLM"/>
    </source>
</evidence>
<comment type="caution">
    <text evidence="5">The sequence shown here is derived from an EMBL/GenBank/DDBJ whole genome shotgun (WGS) entry which is preliminary data.</text>
</comment>
<dbReference type="PANTHER" id="PTHR31344">
    <property type="entry name" value="NUCLEAR PORE COMPLEX PROTEIN NUP205"/>
    <property type="match status" value="1"/>
</dbReference>
<comment type="subcellular location">
    <subcellularLocation>
        <location evidence="1">Nucleus</location>
    </subcellularLocation>
</comment>
<evidence type="ECO:0000256" key="2">
    <source>
        <dbReference type="ARBA" id="ARBA00005892"/>
    </source>
</evidence>
<evidence type="ECO:0000256" key="1">
    <source>
        <dbReference type="ARBA" id="ARBA00004123"/>
    </source>
</evidence>
<comment type="similarity">
    <text evidence="2">Belongs to the NUP186/NUP192/NUP205 family.</text>
</comment>
<keyword evidence="6" id="KW-1185">Reference proteome</keyword>
<evidence type="ECO:0000313" key="5">
    <source>
        <dbReference type="EMBL" id="KMZ59250.1"/>
    </source>
</evidence>
<dbReference type="InterPro" id="IPR021827">
    <property type="entry name" value="Nup186/Nup192/Nup205"/>
</dbReference>
<evidence type="ECO:0000256" key="4">
    <source>
        <dbReference type="ARBA" id="ARBA00023242"/>
    </source>
</evidence>
<keyword evidence="3" id="KW-0813">Transport</keyword>
<dbReference type="PANTHER" id="PTHR31344:SF0">
    <property type="entry name" value="NUCLEAR PORE COMPLEX PROTEIN NUP205"/>
    <property type="match status" value="1"/>
</dbReference>
<accession>A0A0K9NTH9</accession>
<dbReference type="Proteomes" id="UP000036987">
    <property type="component" value="Unassembled WGS sequence"/>
</dbReference>
<proteinExistence type="inferred from homology"/>
<protein>
    <recommendedName>
        <fullName evidence="7">Nuclear pore complex protein NUP205</fullName>
    </recommendedName>
</protein>
<evidence type="ECO:0000256" key="3">
    <source>
        <dbReference type="ARBA" id="ARBA00022448"/>
    </source>
</evidence>
<dbReference type="EMBL" id="LFYR01001803">
    <property type="protein sequence ID" value="KMZ59250.1"/>
    <property type="molecule type" value="Genomic_DNA"/>
</dbReference>
<dbReference type="Pfam" id="PF11894">
    <property type="entry name" value="Nup192"/>
    <property type="match status" value="1"/>
</dbReference>
<dbReference type="OMA" id="MTCFLSH"/>
<dbReference type="GO" id="GO:0005643">
    <property type="term" value="C:nuclear pore"/>
    <property type="evidence" value="ECO:0007669"/>
    <property type="project" value="InterPro"/>
</dbReference>
<evidence type="ECO:0000313" key="6">
    <source>
        <dbReference type="Proteomes" id="UP000036987"/>
    </source>
</evidence>
<dbReference type="STRING" id="29655.A0A0K9NTH9"/>
<dbReference type="OrthoDB" id="2019644at2759"/>
<organism evidence="5 6">
    <name type="scientific">Zostera marina</name>
    <name type="common">Eelgrass</name>
    <dbReference type="NCBI Taxonomy" id="29655"/>
    <lineage>
        <taxon>Eukaryota</taxon>
        <taxon>Viridiplantae</taxon>
        <taxon>Streptophyta</taxon>
        <taxon>Embryophyta</taxon>
        <taxon>Tracheophyta</taxon>
        <taxon>Spermatophyta</taxon>
        <taxon>Magnoliopsida</taxon>
        <taxon>Liliopsida</taxon>
        <taxon>Zosteraceae</taxon>
        <taxon>Zostera</taxon>
    </lineage>
</organism>